<evidence type="ECO:0000313" key="8">
    <source>
        <dbReference type="EMBL" id="CAH01545.1"/>
    </source>
</evidence>
<dbReference type="KEGG" id="kla:KLLA0_C11077g"/>
<dbReference type="InterPro" id="IPR019024">
    <property type="entry name" value="RNase_H2_suB_wHTH"/>
</dbReference>
<dbReference type="FunCoup" id="Q6CTP5">
    <property type="interactions" value="101"/>
</dbReference>
<dbReference type="eggNOG" id="ENOG502RB2X">
    <property type="taxonomic scope" value="Eukaryota"/>
</dbReference>
<evidence type="ECO:0000313" key="9">
    <source>
        <dbReference type="Proteomes" id="UP000000598"/>
    </source>
</evidence>
<dbReference type="GO" id="GO:0005654">
    <property type="term" value="C:nucleoplasm"/>
    <property type="evidence" value="ECO:0007669"/>
    <property type="project" value="TreeGrafter"/>
</dbReference>
<dbReference type="Pfam" id="PF17745">
    <property type="entry name" value="Ydr279_N"/>
    <property type="match status" value="1"/>
</dbReference>
<dbReference type="GO" id="GO:0006401">
    <property type="term" value="P:RNA catabolic process"/>
    <property type="evidence" value="ECO:0007669"/>
    <property type="project" value="TreeGrafter"/>
</dbReference>
<dbReference type="PANTHER" id="PTHR13383:SF11">
    <property type="entry name" value="RIBONUCLEASE H2 SUBUNIT B"/>
    <property type="match status" value="1"/>
</dbReference>
<dbReference type="GO" id="GO:0032299">
    <property type="term" value="C:ribonuclease H2 complex"/>
    <property type="evidence" value="ECO:0007669"/>
    <property type="project" value="InterPro"/>
</dbReference>
<evidence type="ECO:0000256" key="4">
    <source>
        <dbReference type="ARBA" id="ARBA00024778"/>
    </source>
</evidence>
<dbReference type="InParanoid" id="Q6CTP5"/>
<dbReference type="PANTHER" id="PTHR13383">
    <property type="entry name" value="RIBONUCLEASE H2 SUBUNIT B"/>
    <property type="match status" value="1"/>
</dbReference>
<keyword evidence="3" id="KW-0539">Nucleus</keyword>
<dbReference type="HOGENOM" id="CLU_802143_0_0_1"/>
<evidence type="ECO:0000256" key="5">
    <source>
        <dbReference type="ARBA" id="ARBA00033464"/>
    </source>
</evidence>
<comment type="function">
    <text evidence="4">Non catalytic subunit of RNase H2, an endonuclease that specifically degrades the RNA of RNA:DNA hybrids. Participates in DNA replication, possibly by mediating the removal of lagging-strand Okazaki fragment RNA primers during DNA replication. Mediates the excision of single ribonucleotides from DNA:RNA duplexes.</text>
</comment>
<reference evidence="8 9" key="1">
    <citation type="journal article" date="2004" name="Nature">
        <title>Genome evolution in yeasts.</title>
        <authorList>
            <consortium name="Genolevures"/>
            <person name="Dujon B."/>
            <person name="Sherman D."/>
            <person name="Fischer G."/>
            <person name="Durrens P."/>
            <person name="Casaregola S."/>
            <person name="Lafontaine I."/>
            <person name="de Montigny J."/>
            <person name="Marck C."/>
            <person name="Neuveglise C."/>
            <person name="Talla E."/>
            <person name="Goffard N."/>
            <person name="Frangeul L."/>
            <person name="Aigle M."/>
            <person name="Anthouard V."/>
            <person name="Babour A."/>
            <person name="Barbe V."/>
            <person name="Barnay S."/>
            <person name="Blanchin S."/>
            <person name="Beckerich J.M."/>
            <person name="Beyne E."/>
            <person name="Bleykasten C."/>
            <person name="Boisrame A."/>
            <person name="Boyer J."/>
            <person name="Cattolico L."/>
            <person name="Confanioleri F."/>
            <person name="de Daruvar A."/>
            <person name="Despons L."/>
            <person name="Fabre E."/>
            <person name="Fairhead C."/>
            <person name="Ferry-Dumazet H."/>
            <person name="Groppi A."/>
            <person name="Hantraye F."/>
            <person name="Hennequin C."/>
            <person name="Jauniaux N."/>
            <person name="Joyet P."/>
            <person name="Kachouri R."/>
            <person name="Kerrest A."/>
            <person name="Koszul R."/>
            <person name="Lemaire M."/>
            <person name="Lesur I."/>
            <person name="Ma L."/>
            <person name="Muller H."/>
            <person name="Nicaud J.M."/>
            <person name="Nikolski M."/>
            <person name="Oztas S."/>
            <person name="Ozier-Kalogeropoulos O."/>
            <person name="Pellenz S."/>
            <person name="Potier S."/>
            <person name="Richard G.F."/>
            <person name="Straub M.L."/>
            <person name="Suleau A."/>
            <person name="Swennene D."/>
            <person name="Tekaia F."/>
            <person name="Wesolowski-Louvel M."/>
            <person name="Westhof E."/>
            <person name="Wirth B."/>
            <person name="Zeniou-Meyer M."/>
            <person name="Zivanovic I."/>
            <person name="Bolotin-Fukuhara M."/>
            <person name="Thierry A."/>
            <person name="Bouchier C."/>
            <person name="Caudron B."/>
            <person name="Scarpelli C."/>
            <person name="Gaillardin C."/>
            <person name="Weissenbach J."/>
            <person name="Wincker P."/>
            <person name="Souciet J.L."/>
        </authorList>
    </citation>
    <scope>NUCLEOTIDE SEQUENCE [LARGE SCALE GENOMIC DNA]</scope>
    <source>
        <strain evidence="9">ATCC 8585 / CBS 2359 / DSM 70799 / NBRC 1267 / NRRL Y-1140 / WM37</strain>
    </source>
</reference>
<feature type="domain" description="Ribonuclease H2 subunit B wHTH" evidence="6">
    <location>
        <begin position="116"/>
        <end position="256"/>
    </location>
</feature>
<dbReference type="PaxDb" id="284590-Q6CTP5"/>
<organism evidence="8 9">
    <name type="scientific">Kluyveromyces lactis (strain ATCC 8585 / CBS 2359 / DSM 70799 / NBRC 1267 / NRRL Y-1140 / WM37)</name>
    <name type="common">Yeast</name>
    <name type="synonym">Candida sphaerica</name>
    <dbReference type="NCBI Taxonomy" id="284590"/>
    <lineage>
        <taxon>Eukaryota</taxon>
        <taxon>Fungi</taxon>
        <taxon>Dikarya</taxon>
        <taxon>Ascomycota</taxon>
        <taxon>Saccharomycotina</taxon>
        <taxon>Saccharomycetes</taxon>
        <taxon>Saccharomycetales</taxon>
        <taxon>Saccharomycetaceae</taxon>
        <taxon>Kluyveromyces</taxon>
    </lineage>
</organism>
<evidence type="ECO:0000259" key="7">
    <source>
        <dbReference type="Pfam" id="PF17745"/>
    </source>
</evidence>
<dbReference type="Proteomes" id="UP000000598">
    <property type="component" value="Chromosome C"/>
</dbReference>
<keyword evidence="9" id="KW-1185">Reference proteome</keyword>
<feature type="domain" description="Rnh202 triple barrel" evidence="7">
    <location>
        <begin position="16"/>
        <end position="113"/>
    </location>
</feature>
<comment type="subcellular location">
    <subcellularLocation>
        <location evidence="1">Nucleus</location>
    </subcellularLocation>
</comment>
<dbReference type="STRING" id="284590.Q6CTP5"/>
<dbReference type="AlphaFoldDB" id="Q6CTP5"/>
<protein>
    <recommendedName>
        <fullName evidence="2">Ribonuclease H2 subunit B</fullName>
    </recommendedName>
    <alternativeName>
        <fullName evidence="5">Ribonuclease HI subunit B</fullName>
    </alternativeName>
</protein>
<dbReference type="CDD" id="cd09270">
    <property type="entry name" value="RNase_H2-B"/>
    <property type="match status" value="1"/>
</dbReference>
<name>Q6CTP5_KLULA</name>
<dbReference type="EMBL" id="CR382123">
    <property type="protein sequence ID" value="CAH01545.1"/>
    <property type="molecule type" value="Genomic_DNA"/>
</dbReference>
<dbReference type="InterPro" id="IPR040456">
    <property type="entry name" value="RNase_H2_suB"/>
</dbReference>
<proteinExistence type="predicted"/>
<dbReference type="OMA" id="DNHDKNW"/>
<evidence type="ECO:0000256" key="1">
    <source>
        <dbReference type="ARBA" id="ARBA00004123"/>
    </source>
</evidence>
<dbReference type="Pfam" id="PF09468">
    <property type="entry name" value="RNase_H2-Ydr279"/>
    <property type="match status" value="1"/>
</dbReference>
<evidence type="ECO:0000256" key="3">
    <source>
        <dbReference type="ARBA" id="ARBA00023242"/>
    </source>
</evidence>
<evidence type="ECO:0000259" key="6">
    <source>
        <dbReference type="Pfam" id="PF09468"/>
    </source>
</evidence>
<accession>Q6CTP5</accession>
<gene>
    <name evidence="8" type="ORF">KLLA0_C11077g</name>
</gene>
<dbReference type="InterPro" id="IPR041195">
    <property type="entry name" value="Rnh202_N"/>
</dbReference>
<evidence type="ECO:0000256" key="2">
    <source>
        <dbReference type="ARBA" id="ARBA00019062"/>
    </source>
</evidence>
<sequence>MTVEKVIRKGCLLVALPNSVDSPVEIFELPHPSNNESKKPIKLFVHDDKVYQLKIKKFSKGCDYNCSRDLVNDKYHYTSDSQTFKSTFLINEENRKDGHILEDGSILYAEKYDLTFNICGYYYRNNKVTSEDLAFITPCVPPALDMDTNFYTSSDYQEKLTNNHSENWEKIPPKLWESCLGKISHTVEEAGDKYYRIEPQMIVEWLLKKVIKINNNFPTSLKIPKSLPEDIASSLKCIMSCNLLVSLIPQLAYQDLIRHESSNLNIKQCFDSYDKYKNETLQTERERELLIKAAMSTAIPNGTKTVKKQPIQKAKVVKPKVAKGKGRIDGFFKTNKT</sequence>